<comment type="subunit">
    <text evidence="8">Oligomerizes as a right-handed, spiral filament on DNA at oriC.</text>
</comment>
<feature type="binding site" evidence="8">
    <location>
        <position position="266"/>
    </location>
    <ligand>
        <name>ATP</name>
        <dbReference type="ChEBI" id="CHEBI:30616"/>
    </ligand>
</feature>
<evidence type="ECO:0000313" key="16">
    <source>
        <dbReference type="Proteomes" id="UP000003843"/>
    </source>
</evidence>
<evidence type="ECO:0000256" key="7">
    <source>
        <dbReference type="ARBA" id="ARBA00023125"/>
    </source>
</evidence>
<name>D0W8I1_NEILA</name>
<feature type="binding site" evidence="8">
    <location>
        <position position="268"/>
    </location>
    <ligand>
        <name>ATP</name>
        <dbReference type="ChEBI" id="CHEBI:30616"/>
    </ligand>
</feature>
<evidence type="ECO:0000256" key="5">
    <source>
        <dbReference type="ARBA" id="ARBA00022840"/>
    </source>
</evidence>
<feature type="domain" description="Chromosomal replication initiator DnaA C-terminal" evidence="14">
    <location>
        <begin position="467"/>
        <end position="536"/>
    </location>
</feature>
<feature type="binding site" evidence="8">
    <location>
        <position position="270"/>
    </location>
    <ligand>
        <name>ATP</name>
        <dbReference type="ChEBI" id="CHEBI:30616"/>
    </ligand>
</feature>
<dbReference type="GO" id="GO:0006275">
    <property type="term" value="P:regulation of DNA replication"/>
    <property type="evidence" value="ECO:0007669"/>
    <property type="project" value="UniProtKB-UniRule"/>
</dbReference>
<evidence type="ECO:0000256" key="8">
    <source>
        <dbReference type="HAMAP-Rule" id="MF_00377"/>
    </source>
</evidence>
<feature type="region of interest" description="Disordered" evidence="12">
    <location>
        <begin position="139"/>
        <end position="166"/>
    </location>
</feature>
<dbReference type="PANTHER" id="PTHR30050:SF2">
    <property type="entry name" value="CHROMOSOMAL REPLICATION INITIATOR PROTEIN DNAA"/>
    <property type="match status" value="1"/>
</dbReference>
<dbReference type="InterPro" id="IPR024633">
    <property type="entry name" value="DnaA_N_dom"/>
</dbReference>
<dbReference type="GO" id="GO:0005886">
    <property type="term" value="C:plasma membrane"/>
    <property type="evidence" value="ECO:0007669"/>
    <property type="project" value="TreeGrafter"/>
</dbReference>
<keyword evidence="6 8" id="KW-0446">Lipid-binding</keyword>
<dbReference type="SUPFAM" id="SSF52540">
    <property type="entry name" value="P-loop containing nucleoside triphosphate hydrolases"/>
    <property type="match status" value="1"/>
</dbReference>
<evidence type="ECO:0000256" key="3">
    <source>
        <dbReference type="ARBA" id="ARBA00022705"/>
    </source>
</evidence>
<keyword evidence="5 8" id="KW-0067">ATP-binding</keyword>
<dbReference type="Gene3D" id="1.10.1750.10">
    <property type="match status" value="1"/>
</dbReference>
<dbReference type="GO" id="GO:0006270">
    <property type="term" value="P:DNA replication initiation"/>
    <property type="evidence" value="ECO:0007669"/>
    <property type="project" value="UniProtKB-UniRule"/>
</dbReference>
<feature type="region of interest" description="Domain III, AAA+ region" evidence="8">
    <location>
        <begin position="222"/>
        <end position="438"/>
    </location>
</feature>
<protein>
    <recommendedName>
        <fullName evidence="8 9">Chromosomal replication initiator protein DnaA</fullName>
    </recommendedName>
</protein>
<dbReference type="FunFam" id="3.40.50.300:FF:000668">
    <property type="entry name" value="Chromosomal replication initiator protein DnaA"/>
    <property type="match status" value="1"/>
</dbReference>
<dbReference type="FunFam" id="1.10.8.60:FF:000003">
    <property type="entry name" value="Chromosomal replication initiator protein DnaA"/>
    <property type="match status" value="1"/>
</dbReference>
<evidence type="ECO:0000256" key="11">
    <source>
        <dbReference type="RuleBase" id="RU004227"/>
    </source>
</evidence>
<comment type="similarity">
    <text evidence="1 8 11">Belongs to the DnaA family.</text>
</comment>
<keyword evidence="3 8" id="KW-0235">DNA replication</keyword>
<dbReference type="InterPro" id="IPR003593">
    <property type="entry name" value="AAA+_ATPase"/>
</dbReference>
<evidence type="ECO:0000256" key="12">
    <source>
        <dbReference type="SAM" id="MobiDB-lite"/>
    </source>
</evidence>
<keyword evidence="4 8" id="KW-0547">Nucleotide-binding</keyword>
<dbReference type="PANTHER" id="PTHR30050">
    <property type="entry name" value="CHROMOSOMAL REPLICATION INITIATOR PROTEIN DNAA"/>
    <property type="match status" value="1"/>
</dbReference>
<dbReference type="InterPro" id="IPR013317">
    <property type="entry name" value="DnaA_dom"/>
</dbReference>
<dbReference type="CDD" id="cd00009">
    <property type="entry name" value="AAA"/>
    <property type="match status" value="1"/>
</dbReference>
<feature type="region of interest" description="Domain I, interacts with DnaA modulators" evidence="8">
    <location>
        <begin position="1"/>
        <end position="169"/>
    </location>
</feature>
<evidence type="ECO:0000259" key="14">
    <source>
        <dbReference type="SMART" id="SM00760"/>
    </source>
</evidence>
<dbReference type="InterPro" id="IPR013159">
    <property type="entry name" value="DnaA_C"/>
</dbReference>
<dbReference type="NCBIfam" id="TIGR00362">
    <property type="entry name" value="DnaA"/>
    <property type="match status" value="1"/>
</dbReference>
<dbReference type="Pfam" id="PF11638">
    <property type="entry name" value="DnaA_N"/>
    <property type="match status" value="1"/>
</dbReference>
<dbReference type="Proteomes" id="UP000003843">
    <property type="component" value="Unassembled WGS sequence"/>
</dbReference>
<gene>
    <name evidence="8 15" type="primary">dnaA</name>
    <name evidence="15" type="ORF">NEILACOT_03835</name>
</gene>
<evidence type="ECO:0000256" key="1">
    <source>
        <dbReference type="ARBA" id="ARBA00006583"/>
    </source>
</evidence>
<dbReference type="InterPro" id="IPR038454">
    <property type="entry name" value="DnaA_N_sf"/>
</dbReference>
<comment type="domain">
    <text evidence="8">Domain I is involved in oligomerization and binding regulators, domain II is flexibile and of varying length in different bacteria, domain III forms the AAA+ region, while domain IV binds dsDNA.</text>
</comment>
<dbReference type="Gene3D" id="1.10.8.60">
    <property type="match status" value="1"/>
</dbReference>
<keyword evidence="7 8" id="KW-0238">DNA-binding</keyword>
<evidence type="ECO:0000256" key="4">
    <source>
        <dbReference type="ARBA" id="ARBA00022741"/>
    </source>
</evidence>
<comment type="subcellular location">
    <subcellularLocation>
        <location evidence="8">Cytoplasm</location>
    </subcellularLocation>
</comment>
<reference evidence="15 16" key="1">
    <citation type="submission" date="2009-10" db="EMBL/GenBank/DDBJ databases">
        <authorList>
            <person name="Weinstock G."/>
            <person name="Sodergren E."/>
            <person name="Clifton S."/>
            <person name="Fulton L."/>
            <person name="Fulton B."/>
            <person name="Courtney L."/>
            <person name="Fronick C."/>
            <person name="Harrison M."/>
            <person name="Strong C."/>
            <person name="Farmer C."/>
            <person name="Delahaunty K."/>
            <person name="Markovic C."/>
            <person name="Hall O."/>
            <person name="Minx P."/>
            <person name="Tomlinson C."/>
            <person name="Mitreva M."/>
            <person name="Nelson J."/>
            <person name="Hou S."/>
            <person name="Wollam A."/>
            <person name="Pepin K.H."/>
            <person name="Johnson M."/>
            <person name="Bhonagiri V."/>
            <person name="Nash W.E."/>
            <person name="Warren W."/>
            <person name="Chinwalla A."/>
            <person name="Mardis E.R."/>
            <person name="Wilson R.K."/>
        </authorList>
    </citation>
    <scope>NUCLEOTIDE SEQUENCE [LARGE SCALE GENOMIC DNA]</scope>
    <source>
        <strain evidence="15 16">ATCC 23970</strain>
    </source>
</reference>
<dbReference type="InterPro" id="IPR010921">
    <property type="entry name" value="Trp_repressor/repl_initiator"/>
</dbReference>
<dbReference type="SMART" id="SM00760">
    <property type="entry name" value="Bac_DnaA_C"/>
    <property type="match status" value="1"/>
</dbReference>
<dbReference type="PRINTS" id="PR00051">
    <property type="entry name" value="DNAA"/>
</dbReference>
<evidence type="ECO:0000256" key="9">
    <source>
        <dbReference type="NCBIfam" id="TIGR00362"/>
    </source>
</evidence>
<dbReference type="GO" id="GO:0005737">
    <property type="term" value="C:cytoplasm"/>
    <property type="evidence" value="ECO:0007669"/>
    <property type="project" value="UniProtKB-SubCell"/>
</dbReference>
<dbReference type="InterPro" id="IPR001957">
    <property type="entry name" value="Chromosome_initiator_DnaA"/>
</dbReference>
<proteinExistence type="inferred from homology"/>
<evidence type="ECO:0000259" key="13">
    <source>
        <dbReference type="SMART" id="SM00382"/>
    </source>
</evidence>
<dbReference type="AlphaFoldDB" id="D0W8I1"/>
<dbReference type="Pfam" id="PF08299">
    <property type="entry name" value="Bac_DnaA_C"/>
    <property type="match status" value="1"/>
</dbReference>
<feature type="binding site" evidence="8">
    <location>
        <position position="269"/>
    </location>
    <ligand>
        <name>ATP</name>
        <dbReference type="ChEBI" id="CHEBI:30616"/>
    </ligand>
</feature>
<feature type="compositionally biased region" description="Low complexity" evidence="12">
    <location>
        <begin position="139"/>
        <end position="153"/>
    </location>
</feature>
<dbReference type="SMART" id="SM00382">
    <property type="entry name" value="AAA"/>
    <property type="match status" value="1"/>
</dbReference>
<dbReference type="GO" id="GO:0003688">
    <property type="term" value="F:DNA replication origin binding"/>
    <property type="evidence" value="ECO:0007669"/>
    <property type="project" value="UniProtKB-UniRule"/>
</dbReference>
<sequence>MADKAVPAPYWEHGFSFSDFFAADLGLSMTLAEFWPMCLRRLHDTLPPGQFAQWIAPLTVGEEDGVWVVYGKNQFACNMLKSRFAGKIEALREECAPERAAFVFKAGEGVRYEMAAAGVAEKPPVREVRDELPARAALSEAMPSEAPSEPPSETLFETPSEGAAKPSAAKTAADILAERMKNLPHGSRSAAEPVLRPEPQAAAKARTDAQSGAEEARYEQTNLSRDYTFDTLVEGKGNRLAAAAAQAIAESPGQSYNPFFLYGSTGLGKTHLVQAVGNELLKNRPDAKVRYMHSDDYIRSFMKAVRNNTYDVFKQQYKQYDLLIIDDIQFIKGKDRTMEEFFYLYNHFHNEKKQLILTCDVLPAKIEGMDDRLKSRFSWGLTLELEPPELEMRVAILQKKAEAAGISIEDEAALFIANLIRSNVRELEGAFNRVSASSRFMNRPVIDMDLARTALQDIIAEKHKVITADLIIDAVAKYYHIRISDILGKKRTRSLARPRQVAMTLSKELTTMSLPAIGDAFGGRDHTTVMHAIRAVTSLREEDPELNQDYEKLLILIQN</sequence>
<keyword evidence="2 8" id="KW-0963">Cytoplasm</keyword>
<evidence type="ECO:0000256" key="10">
    <source>
        <dbReference type="RuleBase" id="RU000577"/>
    </source>
</evidence>
<comment type="caution">
    <text evidence="15">The sequence shown here is derived from an EMBL/GenBank/DDBJ whole genome shotgun (WGS) entry which is preliminary data.</text>
</comment>
<evidence type="ECO:0000256" key="2">
    <source>
        <dbReference type="ARBA" id="ARBA00022490"/>
    </source>
</evidence>
<dbReference type="InterPro" id="IPR027417">
    <property type="entry name" value="P-loop_NTPase"/>
</dbReference>
<dbReference type="GO" id="GO:0008289">
    <property type="term" value="F:lipid binding"/>
    <property type="evidence" value="ECO:0007669"/>
    <property type="project" value="UniProtKB-KW"/>
</dbReference>
<dbReference type="CDD" id="cd06571">
    <property type="entry name" value="Bac_DnaA_C"/>
    <property type="match status" value="1"/>
</dbReference>
<comment type="caution">
    <text evidence="8">Lacks conserved residue(s) required for the propagation of feature annotation.</text>
</comment>
<dbReference type="Pfam" id="PF00308">
    <property type="entry name" value="Bac_DnaA"/>
    <property type="match status" value="1"/>
</dbReference>
<dbReference type="HAMAP" id="MF_00377">
    <property type="entry name" value="DnaA_bact"/>
    <property type="match status" value="1"/>
</dbReference>
<dbReference type="InterPro" id="IPR018312">
    <property type="entry name" value="Chromosome_initiator_DnaA_CS"/>
</dbReference>
<feature type="region of interest" description="Domain IV, binds dsDNA" evidence="8">
    <location>
        <begin position="439"/>
        <end position="559"/>
    </location>
</feature>
<feature type="domain" description="AAA+ ATPase" evidence="13">
    <location>
        <begin position="255"/>
        <end position="385"/>
    </location>
</feature>
<comment type="function">
    <text evidence="8 10">Plays an essential role in the initiation and regulation of chromosomal replication. ATP-DnaA binds to the origin of replication (oriC) to initiate formation of the DNA replication initiation complex once per cell cycle. Binds the DnaA box (a 9 base pair repeat at the origin) and separates the double-stranded (ds)DNA. Forms a right-handed helical filament on oriC DNA; dsDNA binds to the exterior of the filament while single-stranded (ss)DNA is stabiized in the filament's interior. The ATP-DnaA-oriC complex binds and stabilizes one strand of the AT-rich DNA unwinding element (DUE), permitting loading of DNA polymerase. After initiation quickly degrades to an ADP-DnaA complex that is not apt for DNA replication. Binds acidic phospholipids.</text>
</comment>
<accession>D0W8I1</accession>
<organism evidence="15 16">
    <name type="scientific">Neisseria lactamica ATCC 23970</name>
    <dbReference type="NCBI Taxonomy" id="546265"/>
    <lineage>
        <taxon>Bacteria</taxon>
        <taxon>Pseudomonadati</taxon>
        <taxon>Pseudomonadota</taxon>
        <taxon>Betaproteobacteria</taxon>
        <taxon>Neisseriales</taxon>
        <taxon>Neisseriaceae</taxon>
        <taxon>Neisseria</taxon>
    </lineage>
</organism>
<dbReference type="Gene3D" id="3.30.300.180">
    <property type="match status" value="1"/>
</dbReference>
<dbReference type="SUPFAM" id="SSF48295">
    <property type="entry name" value="TrpR-like"/>
    <property type="match status" value="1"/>
</dbReference>
<dbReference type="EMBL" id="ACEQ02000008">
    <property type="protein sequence ID" value="EEZ76112.1"/>
    <property type="molecule type" value="Genomic_DNA"/>
</dbReference>
<dbReference type="Gene3D" id="3.40.50.300">
    <property type="entry name" value="P-loop containing nucleotide triphosphate hydrolases"/>
    <property type="match status" value="1"/>
</dbReference>
<dbReference type="GO" id="GO:0005524">
    <property type="term" value="F:ATP binding"/>
    <property type="evidence" value="ECO:0007669"/>
    <property type="project" value="UniProtKB-UniRule"/>
</dbReference>
<feature type="region of interest" description="Disordered" evidence="12">
    <location>
        <begin position="184"/>
        <end position="220"/>
    </location>
</feature>
<dbReference type="InterPro" id="IPR020591">
    <property type="entry name" value="Chromosome_initiator_DnaA-like"/>
</dbReference>
<dbReference type="PROSITE" id="PS01008">
    <property type="entry name" value="DNAA"/>
    <property type="match status" value="1"/>
</dbReference>
<evidence type="ECO:0000256" key="6">
    <source>
        <dbReference type="ARBA" id="ARBA00023121"/>
    </source>
</evidence>
<evidence type="ECO:0000313" key="15">
    <source>
        <dbReference type="EMBL" id="EEZ76112.1"/>
    </source>
</evidence>